<reference evidence="2 3" key="1">
    <citation type="journal article" date="2012" name="Sci. Rep.">
        <title>Genomic perspectives on the evolution of fungal entomopathogenicity in Beauveria bassiana.</title>
        <authorList>
            <person name="Xiao G."/>
            <person name="Ying S.H."/>
            <person name="Zheng P."/>
            <person name="Wang Z.L."/>
            <person name="Zhang S."/>
            <person name="Xie X.Q."/>
            <person name="Shang Y."/>
            <person name="St Leger R.J."/>
            <person name="Zhao G.P."/>
            <person name="Wang C."/>
            <person name="Feng M.G."/>
        </authorList>
    </citation>
    <scope>NUCLEOTIDE SEQUENCE [LARGE SCALE GENOMIC DNA]</scope>
    <source>
        <strain evidence="2 3">ARSEF 2860</strain>
    </source>
</reference>
<dbReference type="GeneID" id="19891982"/>
<name>J5JE86_BEAB2</name>
<evidence type="ECO:0000313" key="2">
    <source>
        <dbReference type="EMBL" id="EJP62046.1"/>
    </source>
</evidence>
<feature type="signal peptide" evidence="1">
    <location>
        <begin position="1"/>
        <end position="18"/>
    </location>
</feature>
<evidence type="ECO:0000313" key="3">
    <source>
        <dbReference type="Proteomes" id="UP000002762"/>
    </source>
</evidence>
<accession>J5JE86</accession>
<keyword evidence="1" id="KW-0732">Signal</keyword>
<dbReference type="InParanoid" id="J5JE86"/>
<dbReference type="Proteomes" id="UP000002762">
    <property type="component" value="Unassembled WGS sequence"/>
</dbReference>
<proteinExistence type="predicted"/>
<gene>
    <name evidence="2" type="ORF">BBA_08970</name>
</gene>
<dbReference type="AlphaFoldDB" id="J5JE86"/>
<keyword evidence="3" id="KW-1185">Reference proteome</keyword>
<feature type="chain" id="PRO_5003784539" evidence="1">
    <location>
        <begin position="19"/>
        <end position="98"/>
    </location>
</feature>
<organism evidence="2 3">
    <name type="scientific">Beauveria bassiana (strain ARSEF 2860)</name>
    <name type="common">White muscardine disease fungus</name>
    <name type="synonym">Tritirachium shiotae</name>
    <dbReference type="NCBI Taxonomy" id="655819"/>
    <lineage>
        <taxon>Eukaryota</taxon>
        <taxon>Fungi</taxon>
        <taxon>Dikarya</taxon>
        <taxon>Ascomycota</taxon>
        <taxon>Pezizomycotina</taxon>
        <taxon>Sordariomycetes</taxon>
        <taxon>Hypocreomycetidae</taxon>
        <taxon>Hypocreales</taxon>
        <taxon>Cordycipitaceae</taxon>
        <taxon>Beauveria</taxon>
    </lineage>
</organism>
<evidence type="ECO:0000256" key="1">
    <source>
        <dbReference type="SAM" id="SignalP"/>
    </source>
</evidence>
<dbReference type="EMBL" id="JH725192">
    <property type="protein sequence ID" value="EJP62046.1"/>
    <property type="molecule type" value="Genomic_DNA"/>
</dbReference>
<protein>
    <submittedName>
        <fullName evidence="2">Uncharacterized protein</fullName>
    </submittedName>
</protein>
<sequence>MAVRFPVVLPLSLLLTYAKKGDDALAGRDERNVASHRFPPDATSDRTFKFQGLYISVFNEETQDRKTLEENVTEYKEFEVPKGYTTYVRGVETMRWEN</sequence>
<dbReference type="RefSeq" id="XP_008602289.1">
    <property type="nucleotide sequence ID" value="XM_008604067.1"/>
</dbReference>
<dbReference type="HOGENOM" id="CLU_182412_0_0_1"/>